<name>A0A6A6R4R8_9PEZI</name>
<reference evidence="2" key="1">
    <citation type="journal article" date="2020" name="Stud. Mycol.">
        <title>101 Dothideomycetes genomes: a test case for predicting lifestyles and emergence of pathogens.</title>
        <authorList>
            <person name="Haridas S."/>
            <person name="Albert R."/>
            <person name="Binder M."/>
            <person name="Bloem J."/>
            <person name="Labutti K."/>
            <person name="Salamov A."/>
            <person name="Andreopoulos B."/>
            <person name="Baker S."/>
            <person name="Barry K."/>
            <person name="Bills G."/>
            <person name="Bluhm B."/>
            <person name="Cannon C."/>
            <person name="Castanera R."/>
            <person name="Culley D."/>
            <person name="Daum C."/>
            <person name="Ezra D."/>
            <person name="Gonzalez J."/>
            <person name="Henrissat B."/>
            <person name="Kuo A."/>
            <person name="Liang C."/>
            <person name="Lipzen A."/>
            <person name="Lutzoni F."/>
            <person name="Magnuson J."/>
            <person name="Mondo S."/>
            <person name="Nolan M."/>
            <person name="Ohm R."/>
            <person name="Pangilinan J."/>
            <person name="Park H.-J."/>
            <person name="Ramirez L."/>
            <person name="Alfaro M."/>
            <person name="Sun H."/>
            <person name="Tritt A."/>
            <person name="Yoshinaga Y."/>
            <person name="Zwiers L.-H."/>
            <person name="Turgeon B."/>
            <person name="Goodwin S."/>
            <person name="Spatafora J."/>
            <person name="Crous P."/>
            <person name="Grigoriev I."/>
        </authorList>
    </citation>
    <scope>NUCLEOTIDE SEQUENCE</scope>
    <source>
        <strain evidence="2">CBS 269.34</strain>
    </source>
</reference>
<feature type="compositionally biased region" description="Polar residues" evidence="1">
    <location>
        <begin position="188"/>
        <end position="202"/>
    </location>
</feature>
<organism evidence="2 3">
    <name type="scientific">Lophium mytilinum</name>
    <dbReference type="NCBI Taxonomy" id="390894"/>
    <lineage>
        <taxon>Eukaryota</taxon>
        <taxon>Fungi</taxon>
        <taxon>Dikarya</taxon>
        <taxon>Ascomycota</taxon>
        <taxon>Pezizomycotina</taxon>
        <taxon>Dothideomycetes</taxon>
        <taxon>Pleosporomycetidae</taxon>
        <taxon>Mytilinidiales</taxon>
        <taxon>Mytilinidiaceae</taxon>
        <taxon>Lophium</taxon>
    </lineage>
</organism>
<keyword evidence="3" id="KW-1185">Reference proteome</keyword>
<accession>A0A6A6R4R8</accession>
<feature type="region of interest" description="Disordered" evidence="1">
    <location>
        <begin position="183"/>
        <end position="226"/>
    </location>
</feature>
<sequence>MAASRAAITASPGQQPQQQQQQHGTKRPAENTLQNEQRLSKRFDLLNIDSNGQRLYIPVSSSSNAPRQPPKPVLLPTDRKEKRKLRFPPDGDSLMEVEDSPHRVYIHDLAAELSDVESDDEHPVFLSDIEKHLSKIPAFILASPEPKSTRDNQIVLYNVPSSLSVPEEKDSVRKAIVEARARMREKQGSTVQEPALQEANSKANEKEEQISAMEEDDPDAMDIDDL</sequence>
<evidence type="ECO:0000313" key="3">
    <source>
        <dbReference type="Proteomes" id="UP000799750"/>
    </source>
</evidence>
<feature type="compositionally biased region" description="Acidic residues" evidence="1">
    <location>
        <begin position="213"/>
        <end position="226"/>
    </location>
</feature>
<gene>
    <name evidence="2" type="ORF">BU16DRAFT_524551</name>
</gene>
<proteinExistence type="predicted"/>
<feature type="compositionally biased region" description="Polar residues" evidence="1">
    <location>
        <begin position="57"/>
        <end position="66"/>
    </location>
</feature>
<dbReference type="InterPro" id="IPR046591">
    <property type="entry name" value="DUF6649"/>
</dbReference>
<dbReference type="AlphaFoldDB" id="A0A6A6R4R8"/>
<feature type="region of interest" description="Disordered" evidence="1">
    <location>
        <begin position="1"/>
        <end position="41"/>
    </location>
</feature>
<dbReference type="EMBL" id="MU004185">
    <property type="protein sequence ID" value="KAF2498437.1"/>
    <property type="molecule type" value="Genomic_DNA"/>
</dbReference>
<feature type="region of interest" description="Disordered" evidence="1">
    <location>
        <begin position="57"/>
        <end position="93"/>
    </location>
</feature>
<dbReference type="Pfam" id="PF20354">
    <property type="entry name" value="DUF6649"/>
    <property type="match status" value="1"/>
</dbReference>
<dbReference type="Proteomes" id="UP000799750">
    <property type="component" value="Unassembled WGS sequence"/>
</dbReference>
<dbReference type="OrthoDB" id="5345504at2759"/>
<protein>
    <submittedName>
        <fullName evidence="2">Uncharacterized protein</fullName>
    </submittedName>
</protein>
<evidence type="ECO:0000256" key="1">
    <source>
        <dbReference type="SAM" id="MobiDB-lite"/>
    </source>
</evidence>
<evidence type="ECO:0000313" key="2">
    <source>
        <dbReference type="EMBL" id="KAF2498437.1"/>
    </source>
</evidence>